<dbReference type="Proteomes" id="UP000237271">
    <property type="component" value="Unassembled WGS sequence"/>
</dbReference>
<sequence>MERQTEGSKRAYTQQTMSTSVYQFVSNMTPRFAKESPANQAGSRTEMAILSFQSSDCQRRFTRRHGPEGDLATATGEKAFVAPARVCGKRLTTTSNLTGYPRLHDDQMQAL</sequence>
<dbReference type="Gene3D" id="3.30.160.60">
    <property type="entry name" value="Classic Zinc Finger"/>
    <property type="match status" value="1"/>
</dbReference>
<dbReference type="EMBL" id="NCKW01003208">
    <property type="protein sequence ID" value="POM76965.1"/>
    <property type="molecule type" value="Genomic_DNA"/>
</dbReference>
<feature type="region of interest" description="Disordered" evidence="1">
    <location>
        <begin position="92"/>
        <end position="111"/>
    </location>
</feature>
<feature type="compositionally biased region" description="Basic and acidic residues" evidence="1">
    <location>
        <begin position="102"/>
        <end position="111"/>
    </location>
</feature>
<organism evidence="2 3">
    <name type="scientific">Phytophthora palmivora</name>
    <dbReference type="NCBI Taxonomy" id="4796"/>
    <lineage>
        <taxon>Eukaryota</taxon>
        <taxon>Sar</taxon>
        <taxon>Stramenopiles</taxon>
        <taxon>Oomycota</taxon>
        <taxon>Peronosporomycetes</taxon>
        <taxon>Peronosporales</taxon>
        <taxon>Peronosporaceae</taxon>
        <taxon>Phytophthora</taxon>
    </lineage>
</organism>
<dbReference type="AlphaFoldDB" id="A0A2P4YGM8"/>
<keyword evidence="3" id="KW-1185">Reference proteome</keyword>
<evidence type="ECO:0000313" key="3">
    <source>
        <dbReference type="Proteomes" id="UP000237271"/>
    </source>
</evidence>
<dbReference type="OrthoDB" id="8117402at2759"/>
<comment type="caution">
    <text evidence="2">The sequence shown here is derived from an EMBL/GenBank/DDBJ whole genome shotgun (WGS) entry which is preliminary data.</text>
</comment>
<reference evidence="2 3" key="1">
    <citation type="journal article" date="2017" name="Genome Biol. Evol.">
        <title>Phytophthora megakarya and P. palmivora, closely related causal agents of cacao black pod rot, underwent increases in genome sizes and gene numbers by different mechanisms.</title>
        <authorList>
            <person name="Ali S.S."/>
            <person name="Shao J."/>
            <person name="Lary D.J."/>
            <person name="Kronmiller B."/>
            <person name="Shen D."/>
            <person name="Strem M.D."/>
            <person name="Amoako-Attah I."/>
            <person name="Akrofi A.Y."/>
            <person name="Begoude B.A."/>
            <person name="Ten Hoopen G.M."/>
            <person name="Coulibaly K."/>
            <person name="Kebe B.I."/>
            <person name="Melnick R.L."/>
            <person name="Guiltinan M.J."/>
            <person name="Tyler B.M."/>
            <person name="Meinhardt L.W."/>
            <person name="Bailey B.A."/>
        </authorList>
    </citation>
    <scope>NUCLEOTIDE SEQUENCE [LARGE SCALE GENOMIC DNA]</scope>
    <source>
        <strain evidence="3">sbr112.9</strain>
    </source>
</reference>
<feature type="non-terminal residue" evidence="2">
    <location>
        <position position="111"/>
    </location>
</feature>
<protein>
    <submittedName>
        <fullName evidence="2">Uncharacterized protein</fullName>
    </submittedName>
</protein>
<evidence type="ECO:0000256" key="1">
    <source>
        <dbReference type="SAM" id="MobiDB-lite"/>
    </source>
</evidence>
<accession>A0A2P4YGM8</accession>
<evidence type="ECO:0000313" key="2">
    <source>
        <dbReference type="EMBL" id="POM76965.1"/>
    </source>
</evidence>
<gene>
    <name evidence="2" type="ORF">PHPALM_5738</name>
</gene>
<proteinExistence type="predicted"/>
<name>A0A2P4YGM8_9STRA</name>